<reference evidence="1" key="1">
    <citation type="journal article" date="2021" name="Microb. Physiol.">
        <title>Proteogenomic Insights into the Physiology of Marine, Sulfate-Reducing, Filamentous Desulfonema limicola and Desulfonema magnum.</title>
        <authorList>
            <person name="Schnaars V."/>
            <person name="Wohlbrand L."/>
            <person name="Scheve S."/>
            <person name="Hinrichs C."/>
            <person name="Reinhardt R."/>
            <person name="Rabus R."/>
        </authorList>
    </citation>
    <scope>NUCLEOTIDE SEQUENCE</scope>
    <source>
        <strain evidence="1">4be13</strain>
    </source>
</reference>
<sequence length="40" mass="4386">MIPNGPVVFVAGLFFSEDDVASFIEAEKQFTLFSTCTTIL</sequence>
<dbReference type="Proteomes" id="UP000663722">
    <property type="component" value="Chromosome"/>
</dbReference>
<evidence type="ECO:0000313" key="2">
    <source>
        <dbReference type="Proteomes" id="UP000663722"/>
    </source>
</evidence>
<dbReference type="AlphaFoldDB" id="A0A975BVA8"/>
<evidence type="ECO:0000313" key="1">
    <source>
        <dbReference type="EMBL" id="QTA92389.1"/>
    </source>
</evidence>
<dbReference type="KEGG" id="dmm:dnm_084680"/>
<proteinExistence type="predicted"/>
<organism evidence="1 2">
    <name type="scientific">Desulfonema magnum</name>
    <dbReference type="NCBI Taxonomy" id="45655"/>
    <lineage>
        <taxon>Bacteria</taxon>
        <taxon>Pseudomonadati</taxon>
        <taxon>Thermodesulfobacteriota</taxon>
        <taxon>Desulfobacteria</taxon>
        <taxon>Desulfobacterales</taxon>
        <taxon>Desulfococcaceae</taxon>
        <taxon>Desulfonema</taxon>
    </lineage>
</organism>
<dbReference type="EMBL" id="CP061800">
    <property type="protein sequence ID" value="QTA92389.1"/>
    <property type="molecule type" value="Genomic_DNA"/>
</dbReference>
<keyword evidence="2" id="KW-1185">Reference proteome</keyword>
<name>A0A975BVA8_9BACT</name>
<gene>
    <name evidence="1" type="ORF">dnm_084680</name>
</gene>
<accession>A0A975BVA8</accession>
<protein>
    <submittedName>
        <fullName evidence="1">Uncharacterized protein</fullName>
    </submittedName>
</protein>